<reference evidence="2 3" key="1">
    <citation type="submission" date="2016-11" db="EMBL/GenBank/DDBJ databases">
        <title>The macronuclear genome of Stentor coeruleus: a giant cell with tiny introns.</title>
        <authorList>
            <person name="Slabodnick M."/>
            <person name="Ruby J.G."/>
            <person name="Reiff S.B."/>
            <person name="Swart E.C."/>
            <person name="Gosai S."/>
            <person name="Prabakaran S."/>
            <person name="Witkowska E."/>
            <person name="Larue G.E."/>
            <person name="Fisher S."/>
            <person name="Freeman R.M."/>
            <person name="Gunawardena J."/>
            <person name="Chu W."/>
            <person name="Stover N.A."/>
            <person name="Gregory B.D."/>
            <person name="Nowacki M."/>
            <person name="Derisi J."/>
            <person name="Roy S.W."/>
            <person name="Marshall W.F."/>
            <person name="Sood P."/>
        </authorList>
    </citation>
    <scope>NUCLEOTIDE SEQUENCE [LARGE SCALE GENOMIC DNA]</scope>
    <source>
        <strain evidence="2">WM001</strain>
    </source>
</reference>
<sequence length="1653" mass="187148">MVLFLALLTLTLAAELKYNEIAYSTGIKTFEFSPLGNKNTLISVVSSNYAEILLRENKIPNDEEYDYKSLNTMIIPATELNQSSIYFLHVYSLGEFSVRLSLSDYTQIEDSIPVAKSIQSTSQELFTYSISQDTKKIKVSLIFYNGNADIFINQEGSPTILNSYKSRIWHFGKVIDIDTDGNEKIYISVFALENTDYVIIIDVGKEILIKDLPVPAEVNSDAMNFYRYVFPEYSILKIKLSIFSGECDLYIRVNSQVSKLVYDWGFTDHGSKVIELTQLEQQKHPGTNYSIGVFGKKSSAYLLSISSSNFTITAMMSGIPYIGSIRHNDIEYYSFDLAQDNELLIHLSAATGNPDIYSKQCFSSPKDCIFTEKDISSPGSNIVYSNNSFSFEEINLKSTGIHIIGVIGKSLENSEYSIVAIINNEEIMLKSGTPQTATIANGGYRLYKYHVARNSASELHFMLTPISGNPDLYVSLSQIPNKDIYDSSSALSGMEVDSITYKKGRDFNELNGTYHIAVYSEGPTQYSIVAKETHPNENTTIQLYPGIPQKDTLTSPCKSYRFYYFPIHFTNETKQQIRISLTPITGSFHIYVANNIENIDFVKRIFWYNWESNSSSTDIVNTVTINPVCGCYKLNSNYAVLVKALNFSSDNTATYSIVLQLGNGTTFLTDNSPFIDILLPSKYNYYTFPITLNRENLLLKLTSFSGNPQMFISVNTTKPTSEDYQFKSHHKGSGEVQLMWEKLETLCPALPSVYHHGDSTYCSIFIGVTSDIESSYSITIHTTRVIVTQLIIPSTQFSLLSPDAKYFYSRVDSDRDVFISTQSSIGVLKFYVKLYTTMQTSPENIIMPNETYNDLVSDVYMIHSEKVTVTAEFMKAKCGTSCIIAISGVCQSVECEFFISVTQDQMIHLIAGEAFLGSVAAEEYMYFSYYCDREDHDFLIDLSPISNGDPDLYVKKSLNELPSKTSNDWQAQTWQSETLLITSSDPYFSKHNITITGTYLIAVYSLSACSFTIRVTQDPKPVVKLTSGIPDHGTVKAQDYTYYYYRSSIQSDVVFKITPYYGKAIIYVNTQELYTDELYEKLPSINNYQFTSMQDISQHSLTIKKDNINFCVSCNFIIAVYGESDCEYSITAMHGLNLTLLENGIPHRGENSKHQWVYYYFEVTENSDLDFSLTTFSGDADLFISTEPDVTFNNAKWSSVSITNYDHVVISKSHEDFKLGSLYIGVYSLVDSSFTITAHMRQSFVTLISGLPQSYNLAPGDVMYFQYWTSSIVAQDVTCSLHPSIANFKPNVYAVASKSPHFPDESAHYQYTERNYEEFYCWLTMKFRIEHNQRLYLAVKGKEQEAYNFTLSCYGVDDVNVINHNQEYMERIELPLTKKIYEVNSQYKGTLTVYVIPCEGMQKLEVSSNWTLANMGIPDISVTRLTDWQLIATLNNAIGRYYITVTSVDDGNFYNASTYLLYSYFTSPNIHEHLYPGNDGKIDLKQENDGVRMTWQGPVHENRTRFSQGRVIYTVYAIEENVLTSACSIMVSAERGKAIKIAETNETSFVFKGKKDTIVNVIATLPVIIKIQRYLPYDPIKVKPGSKKANEASWLLVMLCILVLAIIGLIFYFVRKTKQIQQQLDIEMTHGRNLPIPGIEKIPLSEAIDYSGS</sequence>
<comment type="caution">
    <text evidence="2">The sequence shown here is derived from an EMBL/GenBank/DDBJ whole genome shotgun (WGS) entry which is preliminary data.</text>
</comment>
<gene>
    <name evidence="2" type="ORF">SteCoe_22853</name>
</gene>
<name>A0A1R2BLV0_9CILI</name>
<dbReference type="Gene3D" id="2.60.120.380">
    <property type="match status" value="3"/>
</dbReference>
<keyword evidence="1" id="KW-1133">Transmembrane helix</keyword>
<evidence type="ECO:0000313" key="3">
    <source>
        <dbReference type="Proteomes" id="UP000187209"/>
    </source>
</evidence>
<dbReference type="EMBL" id="MPUH01000570">
    <property type="protein sequence ID" value="OMJ77525.1"/>
    <property type="molecule type" value="Genomic_DNA"/>
</dbReference>
<dbReference type="Proteomes" id="UP000187209">
    <property type="component" value="Unassembled WGS sequence"/>
</dbReference>
<keyword evidence="1" id="KW-0472">Membrane</keyword>
<keyword evidence="3" id="KW-1185">Reference proteome</keyword>
<feature type="transmembrane region" description="Helical" evidence="1">
    <location>
        <begin position="1592"/>
        <end position="1614"/>
    </location>
</feature>
<proteinExistence type="predicted"/>
<evidence type="ECO:0000313" key="2">
    <source>
        <dbReference type="EMBL" id="OMJ77525.1"/>
    </source>
</evidence>
<keyword evidence="1" id="KW-0812">Transmembrane</keyword>
<dbReference type="OrthoDB" id="188939at2759"/>
<protein>
    <submittedName>
        <fullName evidence="2">Uncharacterized protein</fullName>
    </submittedName>
</protein>
<evidence type="ECO:0000256" key="1">
    <source>
        <dbReference type="SAM" id="Phobius"/>
    </source>
</evidence>
<organism evidence="2 3">
    <name type="scientific">Stentor coeruleus</name>
    <dbReference type="NCBI Taxonomy" id="5963"/>
    <lineage>
        <taxon>Eukaryota</taxon>
        <taxon>Sar</taxon>
        <taxon>Alveolata</taxon>
        <taxon>Ciliophora</taxon>
        <taxon>Postciliodesmatophora</taxon>
        <taxon>Heterotrichea</taxon>
        <taxon>Heterotrichida</taxon>
        <taxon>Stentoridae</taxon>
        <taxon>Stentor</taxon>
    </lineage>
</organism>
<accession>A0A1R2BLV0</accession>